<sequence>MYLKQESIYNAAIKAINKKMSSISHREHTTPKIEIPTFGGSYHQWTSFKDLFTEAVHSNPSLSGAQKMQFLKSKVKGEAERLIQHLPISSDNYIISWDILSHRYDNKRMIFTSHINILLNIPISQQSSINHIKRIHDTALETMNAIQNLGVDVTSWGPLIVHLLCQKLDSDTFSEYNAAIKQPRELLELNEFLAFLEGKFTSMEASRRKQEINHQKSFSSSNNKPSESKNYHFKQSYSSNKAISQSPSYRKLQNNRPNCPVCNDAHAIFNCKQFADFSPMKKKQCVANLNYCQNCLYDHKGKECLSKKRCIECNGFHNTLLHDSNSKELSKQGGNLMPSTQQSNSRFNQERVNHGNTHVTQENNMMQETLLSTALLKVQKVDGTYLILRALIDQGSQMSLITENAAQQLGLKRSRCDGIITGIGQTENSCRGIMNLNCMSNSRIKRYQFNIDAYIMNNLTKYLPSYSFPKIVCTFLDNLELADPDYNISRPIDILLGADVYSNIILTGMCRLSESLPLVQETQLGWILCGNIKTKLMCNVVQFDLDRVQQFWEIENVTEEKSLSSEDQECIQYYKATTHRLDDGKYQVRLPL</sequence>
<keyword evidence="2" id="KW-1185">Reference proteome</keyword>
<reference evidence="1" key="1">
    <citation type="submission" date="2023-03" db="EMBL/GenBank/DDBJ databases">
        <title>Chromosome-level genomes of two armyworms, Mythimna separata and Mythimna loreyi, provide insights into the biosynthesis and reception of sex pheromones.</title>
        <authorList>
            <person name="Zhao H."/>
        </authorList>
    </citation>
    <scope>NUCLEOTIDE SEQUENCE</scope>
    <source>
        <strain evidence="1">BeijingLab</strain>
    </source>
</reference>
<proteinExistence type="predicted"/>
<evidence type="ECO:0000313" key="1">
    <source>
        <dbReference type="EMBL" id="KAJ8708890.1"/>
    </source>
</evidence>
<name>A0ACC2Q9Q6_9NEOP</name>
<evidence type="ECO:0000313" key="2">
    <source>
        <dbReference type="Proteomes" id="UP001231649"/>
    </source>
</evidence>
<accession>A0ACC2Q9Q6</accession>
<dbReference type="EMBL" id="CM056801">
    <property type="protein sequence ID" value="KAJ8708890.1"/>
    <property type="molecule type" value="Genomic_DNA"/>
</dbReference>
<organism evidence="1 2">
    <name type="scientific">Mythimna loreyi</name>
    <dbReference type="NCBI Taxonomy" id="667449"/>
    <lineage>
        <taxon>Eukaryota</taxon>
        <taxon>Metazoa</taxon>
        <taxon>Ecdysozoa</taxon>
        <taxon>Arthropoda</taxon>
        <taxon>Hexapoda</taxon>
        <taxon>Insecta</taxon>
        <taxon>Pterygota</taxon>
        <taxon>Neoptera</taxon>
        <taxon>Endopterygota</taxon>
        <taxon>Lepidoptera</taxon>
        <taxon>Glossata</taxon>
        <taxon>Ditrysia</taxon>
        <taxon>Noctuoidea</taxon>
        <taxon>Noctuidae</taxon>
        <taxon>Noctuinae</taxon>
        <taxon>Hadenini</taxon>
        <taxon>Mythimna</taxon>
    </lineage>
</organism>
<protein>
    <submittedName>
        <fullName evidence="1">Uncharacterized protein</fullName>
    </submittedName>
</protein>
<dbReference type="Proteomes" id="UP001231649">
    <property type="component" value="Chromosome 25"/>
</dbReference>
<gene>
    <name evidence="1" type="ORF">PYW08_010272</name>
</gene>
<comment type="caution">
    <text evidence="1">The sequence shown here is derived from an EMBL/GenBank/DDBJ whole genome shotgun (WGS) entry which is preliminary data.</text>
</comment>